<protein>
    <recommendedName>
        <fullName evidence="7">G-protein coupled receptors family 1 profile domain-containing protein</fullName>
    </recommendedName>
</protein>
<dbReference type="PANTHER" id="PTHR26451:SF994">
    <property type="entry name" value="ODORANT RECEPTOR 131-2-LIKE"/>
    <property type="match status" value="1"/>
</dbReference>
<keyword evidence="2 5" id="KW-0812">Transmembrane</keyword>
<dbReference type="Pfam" id="PF00001">
    <property type="entry name" value="7tm_1"/>
    <property type="match status" value="1"/>
</dbReference>
<feature type="transmembrane region" description="Helical" evidence="6">
    <location>
        <begin position="234"/>
        <end position="252"/>
    </location>
</feature>
<evidence type="ECO:0000256" key="2">
    <source>
        <dbReference type="ARBA" id="ARBA00022692"/>
    </source>
</evidence>
<dbReference type="GO" id="GO:0016020">
    <property type="term" value="C:membrane"/>
    <property type="evidence" value="ECO:0007669"/>
    <property type="project" value="UniProtKB-SubCell"/>
</dbReference>
<evidence type="ECO:0000256" key="4">
    <source>
        <dbReference type="ARBA" id="ARBA00023136"/>
    </source>
</evidence>
<feature type="transmembrane region" description="Helical" evidence="6">
    <location>
        <begin position="29"/>
        <end position="53"/>
    </location>
</feature>
<keyword evidence="3 6" id="KW-1133">Transmembrane helix</keyword>
<dbReference type="Gene3D" id="1.20.1070.10">
    <property type="entry name" value="Rhodopsin 7-helix transmembrane proteins"/>
    <property type="match status" value="1"/>
</dbReference>
<evidence type="ECO:0000256" key="1">
    <source>
        <dbReference type="ARBA" id="ARBA00004370"/>
    </source>
</evidence>
<feature type="transmembrane region" description="Helical" evidence="6">
    <location>
        <begin position="144"/>
        <end position="166"/>
    </location>
</feature>
<keyword evidence="5" id="KW-0297">G-protein coupled receptor</keyword>
<feature type="transmembrane region" description="Helical" evidence="6">
    <location>
        <begin position="200"/>
        <end position="222"/>
    </location>
</feature>
<dbReference type="InterPro" id="IPR017452">
    <property type="entry name" value="GPCR_Rhodpsn_7TM"/>
</dbReference>
<dbReference type="PANTHER" id="PTHR26451">
    <property type="entry name" value="G_PROTEIN_RECEP_F1_2 DOMAIN-CONTAINING PROTEIN"/>
    <property type="match status" value="1"/>
</dbReference>
<dbReference type="GeneTree" id="ENSGT00940000161337"/>
<evidence type="ECO:0000256" key="6">
    <source>
        <dbReference type="SAM" id="Phobius"/>
    </source>
</evidence>
<dbReference type="Ensembl" id="ENSXETT00000085217">
    <property type="protein sequence ID" value="ENSXETP00000088456"/>
    <property type="gene ID" value="ENSXETG00000036820"/>
</dbReference>
<sequence>MWNVTSAPGNTTQVSPTNSQLGVIIRTTFFVSVLVCLFFFAYLVTIILTVFFTKPSLRENSRYVLFAHMLINDVVYLVMTLYLAIITSYLPMRLPAHVCYAIVMLSSASYKVTAYNLGVMALERYVAICFPLRHSEFCTRQRSAIALVGIWAIGLIPNIADCIILSTSVPSSFFSLHVICARSAFMNTSVQTLIRNLTHILSFTLVGLIIIFTYIKIMMVALRVDSGKESAIKASRTVMLHAIQLFLCLMAFSNNLLEIYLMEYMYLLPLGSFFLFMCLPRFISPLIYGIRDEVFRNYIKRFMLCRQLRVHKIKIVVFKTVRCMVILVWYS</sequence>
<organism evidence="8">
    <name type="scientific">Xenopus tropicalis</name>
    <name type="common">Western clawed frog</name>
    <name type="synonym">Silurana tropicalis</name>
    <dbReference type="NCBI Taxonomy" id="8364"/>
    <lineage>
        <taxon>Eukaryota</taxon>
        <taxon>Metazoa</taxon>
        <taxon>Chordata</taxon>
        <taxon>Craniata</taxon>
        <taxon>Vertebrata</taxon>
        <taxon>Euteleostomi</taxon>
        <taxon>Amphibia</taxon>
        <taxon>Batrachia</taxon>
        <taxon>Anura</taxon>
        <taxon>Pipoidea</taxon>
        <taxon>Pipidae</taxon>
        <taxon>Xenopodinae</taxon>
        <taxon>Xenopus</taxon>
        <taxon>Silurana</taxon>
    </lineage>
</organism>
<keyword evidence="4 6" id="KW-0472">Membrane</keyword>
<keyword evidence="5" id="KW-0675">Receptor</keyword>
<dbReference type="AlphaFoldDB" id="A0A6I8S6W8"/>
<evidence type="ECO:0000259" key="7">
    <source>
        <dbReference type="PROSITE" id="PS50262"/>
    </source>
</evidence>
<keyword evidence="5" id="KW-0807">Transducer</keyword>
<feature type="transmembrane region" description="Helical" evidence="6">
    <location>
        <begin position="264"/>
        <end position="290"/>
    </location>
</feature>
<evidence type="ECO:0000313" key="8">
    <source>
        <dbReference type="Ensembl" id="ENSXETP00000088456"/>
    </source>
</evidence>
<dbReference type="InParanoid" id="A0A6I8S6W8"/>
<feature type="domain" description="G-protein coupled receptors family 1 profile" evidence="7">
    <location>
        <begin position="43"/>
        <end position="288"/>
    </location>
</feature>
<dbReference type="PROSITE" id="PS00237">
    <property type="entry name" value="G_PROTEIN_RECEP_F1_1"/>
    <property type="match status" value="1"/>
</dbReference>
<evidence type="ECO:0000256" key="3">
    <source>
        <dbReference type="ARBA" id="ARBA00022989"/>
    </source>
</evidence>
<dbReference type="CDD" id="cd00637">
    <property type="entry name" value="7tm_classA_rhodopsin-like"/>
    <property type="match status" value="1"/>
</dbReference>
<dbReference type="GO" id="GO:0004930">
    <property type="term" value="F:G protein-coupled receptor activity"/>
    <property type="evidence" value="ECO:0007669"/>
    <property type="project" value="UniProtKB-KW"/>
</dbReference>
<reference evidence="8" key="1">
    <citation type="journal article" date="2010" name="Science">
        <title>The genome of the Western clawed frog Xenopus tropicalis.</title>
        <authorList>
            <person name="Hellsten U."/>
            <person name="Harland R.M."/>
            <person name="Gilchrist M.J."/>
            <person name="Hendrix D."/>
            <person name="Jurka J."/>
            <person name="Kapitonov V."/>
            <person name="Ovcharenko I."/>
            <person name="Putnam N.H."/>
            <person name="Shu S."/>
            <person name="Taher L."/>
            <person name="Blitz I.L."/>
            <person name="Blumberg B."/>
            <person name="Dichmann D.S."/>
            <person name="Dubchak I."/>
            <person name="Amaya E."/>
            <person name="Detter J.C."/>
            <person name="Fletcher R."/>
            <person name="Gerhard D.S."/>
            <person name="Goodstein D."/>
            <person name="Graves T."/>
            <person name="Grigoriev I.V."/>
            <person name="Grimwood J."/>
            <person name="Kawashima T."/>
            <person name="Lindquist E."/>
            <person name="Lucas S.M."/>
            <person name="Mead P.E."/>
            <person name="Mitros T."/>
            <person name="Ogino H."/>
            <person name="Ohta Y."/>
            <person name="Poliakov A.V."/>
            <person name="Pollet N."/>
            <person name="Robert J."/>
            <person name="Salamov A."/>
            <person name="Sater A.K."/>
            <person name="Schmutz J."/>
            <person name="Terry A."/>
            <person name="Vize P.D."/>
            <person name="Warren W.C."/>
            <person name="Wells D."/>
            <person name="Wills A."/>
            <person name="Wilson R.K."/>
            <person name="Zimmerman L.B."/>
            <person name="Zorn A.M."/>
            <person name="Grainger R."/>
            <person name="Grammer T."/>
            <person name="Khokha M.K."/>
            <person name="Richardson P.M."/>
            <person name="Rokhsar D.S."/>
        </authorList>
    </citation>
    <scope>NUCLEOTIDE SEQUENCE [LARGE SCALE GENOMIC DNA]</scope>
    <source>
        <strain evidence="8">Nigerian</strain>
    </source>
</reference>
<proteinExistence type="inferred from homology"/>
<reference evidence="8" key="2">
    <citation type="submission" date="2020-05" db="UniProtKB">
        <authorList>
            <consortium name="Ensembl"/>
        </authorList>
    </citation>
    <scope>IDENTIFICATION</scope>
</reference>
<dbReference type="PROSITE" id="PS50262">
    <property type="entry name" value="G_PROTEIN_RECEP_F1_2"/>
    <property type="match status" value="1"/>
</dbReference>
<comment type="similarity">
    <text evidence="5">Belongs to the G-protein coupled receptor 1 family.</text>
</comment>
<dbReference type="InterPro" id="IPR000276">
    <property type="entry name" value="GPCR_Rhodpsn"/>
</dbReference>
<evidence type="ECO:0000256" key="5">
    <source>
        <dbReference type="RuleBase" id="RU000688"/>
    </source>
</evidence>
<dbReference type="SUPFAM" id="SSF81321">
    <property type="entry name" value="Family A G protein-coupled receptor-like"/>
    <property type="match status" value="1"/>
</dbReference>
<dbReference type="PRINTS" id="PR00237">
    <property type="entry name" value="GPCRRHODOPSN"/>
</dbReference>
<comment type="subcellular location">
    <subcellularLocation>
        <location evidence="1">Membrane</location>
    </subcellularLocation>
</comment>
<name>A0A6I8S6W8_XENTR</name>
<accession>A0A6I8S6W8</accession>
<dbReference type="FunFam" id="1.20.1070.10:FF:000096">
    <property type="entry name" value="Odorant receptor 131-2"/>
    <property type="match status" value="1"/>
</dbReference>
<feature type="transmembrane region" description="Helical" evidence="6">
    <location>
        <begin position="74"/>
        <end position="92"/>
    </location>
</feature>
<dbReference type="InterPro" id="IPR052921">
    <property type="entry name" value="GPCR1_Superfamily_Member"/>
</dbReference>